<dbReference type="AlphaFoldDB" id="A0A2C9WHD9"/>
<dbReference type="InterPro" id="IPR025836">
    <property type="entry name" value="Zn_knuckle_CX2CX4HX4C"/>
</dbReference>
<sequence>MHVRASINVRQPLKRRMQLSKRENNWFWADFKYKRLPTFCYLCSLLGHSD</sequence>
<feature type="domain" description="Zinc knuckle CX2CX4HX4C" evidence="1">
    <location>
        <begin position="7"/>
        <end position="50"/>
    </location>
</feature>
<gene>
    <name evidence="2" type="ORF">MANES_01G036400</name>
</gene>
<organism evidence="2">
    <name type="scientific">Manihot esculenta</name>
    <name type="common">Cassava</name>
    <name type="synonym">Jatropha manihot</name>
    <dbReference type="NCBI Taxonomy" id="3983"/>
    <lineage>
        <taxon>Eukaryota</taxon>
        <taxon>Viridiplantae</taxon>
        <taxon>Streptophyta</taxon>
        <taxon>Embryophyta</taxon>
        <taxon>Tracheophyta</taxon>
        <taxon>Spermatophyta</taxon>
        <taxon>Magnoliopsida</taxon>
        <taxon>eudicotyledons</taxon>
        <taxon>Gunneridae</taxon>
        <taxon>Pentapetalae</taxon>
        <taxon>rosids</taxon>
        <taxon>fabids</taxon>
        <taxon>Malpighiales</taxon>
        <taxon>Euphorbiaceae</taxon>
        <taxon>Crotonoideae</taxon>
        <taxon>Manihoteae</taxon>
        <taxon>Manihot</taxon>
    </lineage>
</organism>
<protein>
    <recommendedName>
        <fullName evidence="1">Zinc knuckle CX2CX4HX4C domain-containing protein</fullName>
    </recommendedName>
</protein>
<dbReference type="EMBL" id="CM004387">
    <property type="protein sequence ID" value="OAY59498.1"/>
    <property type="molecule type" value="Genomic_DNA"/>
</dbReference>
<dbReference type="Pfam" id="PF14392">
    <property type="entry name" value="zf-CCHC_4"/>
    <property type="match status" value="1"/>
</dbReference>
<reference evidence="2" key="1">
    <citation type="submission" date="2016-02" db="EMBL/GenBank/DDBJ databases">
        <title>WGS assembly of Manihot esculenta.</title>
        <authorList>
            <person name="Bredeson J.V."/>
            <person name="Prochnik S.E."/>
            <person name="Lyons J.B."/>
            <person name="Schmutz J."/>
            <person name="Grimwood J."/>
            <person name="Vrebalov J."/>
            <person name="Bart R.S."/>
            <person name="Amuge T."/>
            <person name="Ferguson M.E."/>
            <person name="Green R."/>
            <person name="Putnam N."/>
            <person name="Stites J."/>
            <person name="Rounsley S."/>
            <person name="Rokhsar D.S."/>
        </authorList>
    </citation>
    <scope>NUCLEOTIDE SEQUENCE [LARGE SCALE GENOMIC DNA]</scope>
    <source>
        <tissue evidence="2">Leaf</tissue>
    </source>
</reference>
<name>A0A2C9WHD9_MANES</name>
<evidence type="ECO:0000313" key="2">
    <source>
        <dbReference type="EMBL" id="OAY59498.1"/>
    </source>
</evidence>
<proteinExistence type="predicted"/>
<accession>A0A2C9WHD9</accession>
<evidence type="ECO:0000259" key="1">
    <source>
        <dbReference type="Pfam" id="PF14392"/>
    </source>
</evidence>